<keyword evidence="3" id="KW-1185">Reference proteome</keyword>
<evidence type="ECO:0000259" key="1">
    <source>
        <dbReference type="PROSITE" id="PS50887"/>
    </source>
</evidence>
<dbReference type="NCBIfam" id="TIGR00254">
    <property type="entry name" value="GGDEF"/>
    <property type="match status" value="1"/>
</dbReference>
<protein>
    <submittedName>
        <fullName evidence="2">Diguanylate cyclase</fullName>
    </submittedName>
</protein>
<dbReference type="PROSITE" id="PS50887">
    <property type="entry name" value="GGDEF"/>
    <property type="match status" value="1"/>
</dbReference>
<reference evidence="2 3" key="1">
    <citation type="submission" date="2019-12" db="EMBL/GenBank/DDBJ databases">
        <title>Neisseriaceae gen. nov. sp. Genome sequencing and assembly.</title>
        <authorList>
            <person name="Liu Z."/>
            <person name="Li A."/>
        </authorList>
    </citation>
    <scope>NUCLEOTIDE SEQUENCE [LARGE SCALE GENOMIC DNA]</scope>
    <source>
        <strain evidence="2 3">B2N2-7</strain>
    </source>
</reference>
<gene>
    <name evidence="2" type="ORF">GQF02_12755</name>
</gene>
<accession>A0A845BNB2</accession>
<dbReference type="InterPro" id="IPR000160">
    <property type="entry name" value="GGDEF_dom"/>
</dbReference>
<dbReference type="AlphaFoldDB" id="A0A845BNB2"/>
<dbReference type="InterPro" id="IPR029787">
    <property type="entry name" value="Nucleotide_cyclase"/>
</dbReference>
<dbReference type="Pfam" id="PF00990">
    <property type="entry name" value="GGDEF"/>
    <property type="match status" value="1"/>
</dbReference>
<name>A0A845BNB2_9NEIS</name>
<dbReference type="SUPFAM" id="SSF55073">
    <property type="entry name" value="Nucleotide cyclase"/>
    <property type="match status" value="1"/>
</dbReference>
<dbReference type="RefSeq" id="WP_160797718.1">
    <property type="nucleotide sequence ID" value="NZ_WSSB01000012.1"/>
</dbReference>
<organism evidence="2 3">
    <name type="scientific">Craterilacuibacter sinensis</name>
    <dbReference type="NCBI Taxonomy" id="2686017"/>
    <lineage>
        <taxon>Bacteria</taxon>
        <taxon>Pseudomonadati</taxon>
        <taxon>Pseudomonadota</taxon>
        <taxon>Betaproteobacteria</taxon>
        <taxon>Neisseriales</taxon>
        <taxon>Neisseriaceae</taxon>
        <taxon>Craterilacuibacter</taxon>
    </lineage>
</organism>
<dbReference type="InterPro" id="IPR043128">
    <property type="entry name" value="Rev_trsase/Diguanyl_cyclase"/>
</dbReference>
<dbReference type="Proteomes" id="UP000467214">
    <property type="component" value="Unassembled WGS sequence"/>
</dbReference>
<evidence type="ECO:0000313" key="3">
    <source>
        <dbReference type="Proteomes" id="UP000467214"/>
    </source>
</evidence>
<dbReference type="EMBL" id="WSSB01000012">
    <property type="protein sequence ID" value="MXR37845.1"/>
    <property type="molecule type" value="Genomic_DNA"/>
</dbReference>
<feature type="domain" description="GGDEF" evidence="1">
    <location>
        <begin position="11"/>
        <end position="52"/>
    </location>
</feature>
<proteinExistence type="predicted"/>
<comment type="caution">
    <text evidence="2">The sequence shown here is derived from an EMBL/GenBank/DDBJ whole genome shotgun (WGS) entry which is preliminary data.</text>
</comment>
<evidence type="ECO:0000313" key="2">
    <source>
        <dbReference type="EMBL" id="MXR37845.1"/>
    </source>
</evidence>
<dbReference type="Gene3D" id="3.30.70.270">
    <property type="match status" value="1"/>
</dbReference>
<sequence length="52" mass="6154">MTIKIYPTIRCHLQYRIVDLELFKPANDVYGHPFGDRVLRQLAALLQSRVRQ</sequence>